<keyword evidence="2" id="KW-1185">Reference proteome</keyword>
<protein>
    <submittedName>
        <fullName evidence="1">Uncharacterized protein</fullName>
    </submittedName>
</protein>
<evidence type="ECO:0000313" key="1">
    <source>
        <dbReference type="EMBL" id="SIS05034.1"/>
    </source>
</evidence>
<evidence type="ECO:0000313" key="2">
    <source>
        <dbReference type="Proteomes" id="UP000186218"/>
    </source>
</evidence>
<dbReference type="Proteomes" id="UP000186218">
    <property type="component" value="Unassembled WGS sequence"/>
</dbReference>
<gene>
    <name evidence="1" type="ORF">SAMN05445060_2382</name>
</gene>
<proteinExistence type="predicted"/>
<dbReference type="AlphaFoldDB" id="A0A1N7FXL2"/>
<sequence>MTGLLCAWEGDYITWEPDGAHIEGITDDGEVGSYIFARDKQVQRIIERKE</sequence>
<dbReference type="OrthoDB" id="287584at2"/>
<dbReference type="STRING" id="1344003.SAMN05445060_2382"/>
<dbReference type="EMBL" id="FTNT01000006">
    <property type="protein sequence ID" value="SIS05034.1"/>
    <property type="molecule type" value="Genomic_DNA"/>
</dbReference>
<name>A0A1N7FXL2_9NOCA</name>
<dbReference type="RefSeq" id="WP_159441855.1">
    <property type="nucleotide sequence ID" value="NZ_FTNT01000006.1"/>
</dbReference>
<organism evidence="1 2">
    <name type="scientific">Williamsia sterculiae</name>
    <dbReference type="NCBI Taxonomy" id="1344003"/>
    <lineage>
        <taxon>Bacteria</taxon>
        <taxon>Bacillati</taxon>
        <taxon>Actinomycetota</taxon>
        <taxon>Actinomycetes</taxon>
        <taxon>Mycobacteriales</taxon>
        <taxon>Nocardiaceae</taxon>
        <taxon>Williamsia</taxon>
    </lineage>
</organism>
<reference evidence="1 2" key="1">
    <citation type="submission" date="2017-01" db="EMBL/GenBank/DDBJ databases">
        <authorList>
            <person name="Mah S.A."/>
            <person name="Swanson W.J."/>
            <person name="Moy G.W."/>
            <person name="Vacquier V.D."/>
        </authorList>
    </citation>
    <scope>NUCLEOTIDE SEQUENCE [LARGE SCALE GENOMIC DNA]</scope>
    <source>
        <strain evidence="1 2">CPCC 203464</strain>
    </source>
</reference>
<accession>A0A1N7FXL2</accession>